<feature type="domain" description="Biotin carboxylation" evidence="9">
    <location>
        <begin position="3"/>
        <end position="446"/>
    </location>
</feature>
<sequence length="643" mass="68514">MSSIKRLLIANRGEIAARVIRSAHAMGIETVAVYSDADADSPHVHMATRAVGIGAPSAAASYLNIATILRAAQLAGADAVHPGYGFLSENAGFAQACADAGLTFVGPSAHAIRVMGDKAEAKVFMREAGLPCIPGYDGEEQDADTLAEAAAQIGYPVIVKATAGGGGRGMRVVEEAGGFQRALESARSEALAAFGSERMIVERVVREPRHIEIQVLIDRYGHGVHFGERDCSVQRRHQKLIEEAPAPGLPVETRERMGSAAVSAAIALGYEGVGTFEFLLDASGEFYFMEMNTRLQVEHPVTECIAGIDLVEWQLRVAMGEALDFDQQDVRLAGHAIEVRLCAEDERNGFLPQSGSIDLWVPPDGIRVEHAVRSGFVVSPYYDSMFAKLIGSGKTREDARRSLVKALRDTVVLGIRTNRQALIRCLEHPAFVAGGVNTGFLIEHKDDVLVPQDESPWLALAVAGAVLSPGTRASGWRGSVIHLADDTGGAYCLSVAPCGERGLCIEADAHSITFDACEVEHPRVRFSFGGVDREAFWTQSGAQVHVQIDGHAWSFADRTYVGATASDGEGDGRLRAPSNGRVVALYASAGQRVAEGDALLTIEAMKMEHTVIAPAAAIVRSVLIDVGQSVATGKVLLEFEPTA</sequence>
<dbReference type="Pfam" id="PF00364">
    <property type="entry name" value="Biotin_lipoyl"/>
    <property type="match status" value="1"/>
</dbReference>
<evidence type="ECO:0000259" key="9">
    <source>
        <dbReference type="PROSITE" id="PS50979"/>
    </source>
</evidence>
<gene>
    <name evidence="10" type="ORF">PEP31012_02244</name>
</gene>
<dbReference type="Pfam" id="PF00289">
    <property type="entry name" value="Biotin_carb_N"/>
    <property type="match status" value="1"/>
</dbReference>
<dbReference type="InterPro" id="IPR005481">
    <property type="entry name" value="BC-like_N"/>
</dbReference>
<dbReference type="GO" id="GO:0046872">
    <property type="term" value="F:metal ion binding"/>
    <property type="evidence" value="ECO:0007669"/>
    <property type="project" value="InterPro"/>
</dbReference>
<dbReference type="AlphaFoldDB" id="A0A5E4UUC1"/>
<dbReference type="Pfam" id="PF02785">
    <property type="entry name" value="Biotin_carb_C"/>
    <property type="match status" value="1"/>
</dbReference>
<reference evidence="10 11" key="1">
    <citation type="submission" date="2019-08" db="EMBL/GenBank/DDBJ databases">
        <authorList>
            <person name="Peeters C."/>
        </authorList>
    </citation>
    <scope>NUCLEOTIDE SEQUENCE [LARGE SCALE GENOMIC DNA]</scope>
    <source>
        <strain evidence="10 11">LMG 31012</strain>
    </source>
</reference>
<dbReference type="CDD" id="cd06850">
    <property type="entry name" value="biotinyl_domain"/>
    <property type="match status" value="1"/>
</dbReference>
<dbReference type="InterPro" id="IPR050856">
    <property type="entry name" value="Biotin_carboxylase_complex"/>
</dbReference>
<dbReference type="Gene3D" id="3.30.470.20">
    <property type="entry name" value="ATP-grasp fold, B domain"/>
    <property type="match status" value="1"/>
</dbReference>
<evidence type="ECO:0000259" key="7">
    <source>
        <dbReference type="PROSITE" id="PS50968"/>
    </source>
</evidence>
<dbReference type="PANTHER" id="PTHR18866:SF33">
    <property type="entry name" value="METHYLCROTONOYL-COA CARBOXYLASE SUBUNIT ALPHA, MITOCHONDRIAL-RELATED"/>
    <property type="match status" value="1"/>
</dbReference>
<dbReference type="InterPro" id="IPR005482">
    <property type="entry name" value="Biotin_COase_C"/>
</dbReference>
<dbReference type="InterPro" id="IPR001882">
    <property type="entry name" value="Biotin_BS"/>
</dbReference>
<evidence type="ECO:0000256" key="1">
    <source>
        <dbReference type="ARBA" id="ARBA00001953"/>
    </source>
</evidence>
<comment type="cofactor">
    <cofactor evidence="1">
        <name>biotin</name>
        <dbReference type="ChEBI" id="CHEBI:57586"/>
    </cofactor>
</comment>
<dbReference type="NCBIfam" id="NF006367">
    <property type="entry name" value="PRK08591.1"/>
    <property type="match status" value="1"/>
</dbReference>
<feature type="domain" description="Lipoyl-binding" evidence="7">
    <location>
        <begin position="558"/>
        <end position="640"/>
    </location>
</feature>
<dbReference type="FunFam" id="3.40.50.20:FF:000010">
    <property type="entry name" value="Propionyl-CoA carboxylase subunit alpha"/>
    <property type="match status" value="1"/>
</dbReference>
<dbReference type="InterPro" id="IPR016185">
    <property type="entry name" value="PreATP-grasp_dom_sf"/>
</dbReference>
<keyword evidence="5" id="KW-0092">Biotin</keyword>
<dbReference type="Pfam" id="PF02786">
    <property type="entry name" value="CPSase_L_D2"/>
    <property type="match status" value="1"/>
</dbReference>
<dbReference type="EMBL" id="CABPSH010000004">
    <property type="protein sequence ID" value="VVE03547.1"/>
    <property type="molecule type" value="Genomic_DNA"/>
</dbReference>
<dbReference type="SMART" id="SM00878">
    <property type="entry name" value="Biotin_carb_C"/>
    <property type="match status" value="1"/>
</dbReference>
<dbReference type="OrthoDB" id="9803706at2"/>
<dbReference type="FunFam" id="3.30.470.20:FF:000028">
    <property type="entry name" value="Methylcrotonoyl-CoA carboxylase subunit alpha, mitochondrial"/>
    <property type="match status" value="1"/>
</dbReference>
<evidence type="ECO:0000256" key="5">
    <source>
        <dbReference type="ARBA" id="ARBA00023267"/>
    </source>
</evidence>
<evidence type="ECO:0000259" key="8">
    <source>
        <dbReference type="PROSITE" id="PS50975"/>
    </source>
</evidence>
<evidence type="ECO:0000313" key="11">
    <source>
        <dbReference type="Proteomes" id="UP000400981"/>
    </source>
</evidence>
<dbReference type="InterPro" id="IPR011053">
    <property type="entry name" value="Single_hybrid_motif"/>
</dbReference>
<accession>A0A5E4UUC1</accession>
<protein>
    <submittedName>
        <fullName evidence="10">3-methylcrotonyl-CoA carboxylase</fullName>
    </submittedName>
</protein>
<dbReference type="PROSITE" id="PS50979">
    <property type="entry name" value="BC"/>
    <property type="match status" value="1"/>
</dbReference>
<keyword evidence="11" id="KW-1185">Reference proteome</keyword>
<keyword evidence="4 6" id="KW-0067">ATP-binding</keyword>
<dbReference type="PROSITE" id="PS00867">
    <property type="entry name" value="CPSASE_2"/>
    <property type="match status" value="1"/>
</dbReference>
<dbReference type="InterPro" id="IPR005479">
    <property type="entry name" value="CPAse_ATP-bd"/>
</dbReference>
<dbReference type="InterPro" id="IPR011761">
    <property type="entry name" value="ATP-grasp"/>
</dbReference>
<dbReference type="InterPro" id="IPR000089">
    <property type="entry name" value="Biotin_lipoyl"/>
</dbReference>
<dbReference type="SUPFAM" id="SSF56059">
    <property type="entry name" value="Glutathione synthetase ATP-binding domain-like"/>
    <property type="match status" value="1"/>
</dbReference>
<dbReference type="PROSITE" id="PS50968">
    <property type="entry name" value="BIOTINYL_LIPOYL"/>
    <property type="match status" value="1"/>
</dbReference>
<dbReference type="Proteomes" id="UP000400981">
    <property type="component" value="Unassembled WGS sequence"/>
</dbReference>
<dbReference type="SUPFAM" id="SSF51230">
    <property type="entry name" value="Single hybrid motif"/>
    <property type="match status" value="1"/>
</dbReference>
<dbReference type="InterPro" id="IPR011054">
    <property type="entry name" value="Rudment_hybrid_motif"/>
</dbReference>
<evidence type="ECO:0000256" key="2">
    <source>
        <dbReference type="ARBA" id="ARBA00022598"/>
    </source>
</evidence>
<dbReference type="InterPro" id="IPR011764">
    <property type="entry name" value="Biotin_carboxylation_dom"/>
</dbReference>
<dbReference type="PROSITE" id="PS50975">
    <property type="entry name" value="ATP_GRASP"/>
    <property type="match status" value="1"/>
</dbReference>
<keyword evidence="3 6" id="KW-0547">Nucleotide-binding</keyword>
<organism evidence="10 11">
    <name type="scientific">Pandoraea eparura</name>
    <dbReference type="NCBI Taxonomy" id="2508291"/>
    <lineage>
        <taxon>Bacteria</taxon>
        <taxon>Pseudomonadati</taxon>
        <taxon>Pseudomonadota</taxon>
        <taxon>Betaproteobacteria</taxon>
        <taxon>Burkholderiales</taxon>
        <taxon>Burkholderiaceae</taxon>
        <taxon>Pandoraea</taxon>
    </lineage>
</organism>
<dbReference type="PROSITE" id="PS00188">
    <property type="entry name" value="BIOTIN"/>
    <property type="match status" value="1"/>
</dbReference>
<name>A0A5E4UUC1_9BURK</name>
<dbReference type="Gene3D" id="2.40.50.100">
    <property type="match status" value="1"/>
</dbReference>
<evidence type="ECO:0000313" key="10">
    <source>
        <dbReference type="EMBL" id="VVE03547.1"/>
    </source>
</evidence>
<evidence type="ECO:0000256" key="6">
    <source>
        <dbReference type="PROSITE-ProRule" id="PRU00409"/>
    </source>
</evidence>
<dbReference type="GO" id="GO:0005524">
    <property type="term" value="F:ATP binding"/>
    <property type="evidence" value="ECO:0007669"/>
    <property type="project" value="UniProtKB-UniRule"/>
</dbReference>
<feature type="domain" description="ATP-grasp" evidence="8">
    <location>
        <begin position="122"/>
        <end position="319"/>
    </location>
</feature>
<proteinExistence type="predicted"/>
<dbReference type="SUPFAM" id="SSF52440">
    <property type="entry name" value="PreATP-grasp domain"/>
    <property type="match status" value="1"/>
</dbReference>
<dbReference type="GO" id="GO:0016874">
    <property type="term" value="F:ligase activity"/>
    <property type="evidence" value="ECO:0007669"/>
    <property type="project" value="UniProtKB-KW"/>
</dbReference>
<dbReference type="FunFam" id="3.30.1490.20:FF:000003">
    <property type="entry name" value="acetyl-CoA carboxylase isoform X1"/>
    <property type="match status" value="1"/>
</dbReference>
<evidence type="ECO:0000256" key="3">
    <source>
        <dbReference type="ARBA" id="ARBA00022741"/>
    </source>
</evidence>
<dbReference type="SUPFAM" id="SSF51246">
    <property type="entry name" value="Rudiment single hybrid motif"/>
    <property type="match status" value="1"/>
</dbReference>
<evidence type="ECO:0000256" key="4">
    <source>
        <dbReference type="ARBA" id="ARBA00022840"/>
    </source>
</evidence>
<dbReference type="PANTHER" id="PTHR18866">
    <property type="entry name" value="CARBOXYLASE:PYRUVATE/ACETYL-COA/PROPIONYL-COA CARBOXYLASE"/>
    <property type="match status" value="1"/>
</dbReference>
<dbReference type="PROSITE" id="PS00866">
    <property type="entry name" value="CPSASE_1"/>
    <property type="match status" value="1"/>
</dbReference>
<dbReference type="RefSeq" id="WP_150589429.1">
    <property type="nucleotide sequence ID" value="NZ_CABPSH010000004.1"/>
</dbReference>
<keyword evidence="2" id="KW-0436">Ligase</keyword>